<dbReference type="STRING" id="1229780.BN381_50077"/>
<dbReference type="Gene3D" id="3.90.550.10">
    <property type="entry name" value="Spore Coat Polysaccharide Biosynthesis Protein SpsA, Chain A"/>
    <property type="match status" value="1"/>
</dbReference>
<evidence type="ECO:0000313" key="3">
    <source>
        <dbReference type="EMBL" id="CCM64935.1"/>
    </source>
</evidence>
<dbReference type="Proteomes" id="UP000018291">
    <property type="component" value="Unassembled WGS sequence"/>
</dbReference>
<gene>
    <name evidence="3" type="ORF">BN381_50077</name>
</gene>
<dbReference type="InterPro" id="IPR050256">
    <property type="entry name" value="Glycosyltransferase_2"/>
</dbReference>
<sequence>MEACLIDEGGAAPCPRILVIVPAYNEEASIATLLQRFETVRRGLPNLDLLVVDDGSIDGTVSEVRRMGVAVAPMPIHLGIGAALRTGFRHAVDAGYDGAIQLDADGQHDPCEIRRILVGLADGADLVIGTRFDPADEVPGDRYLPSAQRALAMRWMRLGVRLHTGARHTDPSSGFRGFSRPMCESFAREYPLDYLESVEALISAHLLGFRVVEVPITGRARVAGVPSHRGHRLGFHYLRMWMALMLQRRRRA</sequence>
<dbReference type="CDD" id="cd04179">
    <property type="entry name" value="DPM_DPG-synthase_like"/>
    <property type="match status" value="1"/>
</dbReference>
<dbReference type="SUPFAM" id="SSF53448">
    <property type="entry name" value="Nucleotide-diphospho-sugar transferases"/>
    <property type="match status" value="1"/>
</dbReference>
<reference evidence="3 4" key="1">
    <citation type="journal article" date="2013" name="ISME J.">
        <title>Metabolic model for the filamentous 'Candidatus Microthrix parvicella' based on genomic and metagenomic analyses.</title>
        <authorList>
            <person name="Jon McIlroy S."/>
            <person name="Kristiansen R."/>
            <person name="Albertsen M."/>
            <person name="Michael Karst S."/>
            <person name="Rossetti S."/>
            <person name="Lund Nielsen J."/>
            <person name="Tandoi V."/>
            <person name="James Seviour R."/>
            <person name="Nielsen P.H."/>
        </authorList>
    </citation>
    <scope>NUCLEOTIDE SEQUENCE [LARGE SCALE GENOMIC DNA]</scope>
    <source>
        <strain evidence="3 4">RN1</strain>
    </source>
</reference>
<organism evidence="3 4">
    <name type="scientific">Candidatus Neomicrothrix parvicella RN1</name>
    <dbReference type="NCBI Taxonomy" id="1229780"/>
    <lineage>
        <taxon>Bacteria</taxon>
        <taxon>Bacillati</taxon>
        <taxon>Actinomycetota</taxon>
        <taxon>Acidimicrobiia</taxon>
        <taxon>Acidimicrobiales</taxon>
        <taxon>Microthrixaceae</taxon>
        <taxon>Candidatus Neomicrothrix</taxon>
    </lineage>
</organism>
<comment type="caution">
    <text evidence="3">The sequence shown here is derived from an EMBL/GenBank/DDBJ whole genome shotgun (WGS) entry which is preliminary data.</text>
</comment>
<dbReference type="PANTHER" id="PTHR48090">
    <property type="entry name" value="UNDECAPRENYL-PHOSPHATE 4-DEOXY-4-FORMAMIDO-L-ARABINOSE TRANSFERASE-RELATED"/>
    <property type="match status" value="1"/>
</dbReference>
<dbReference type="GO" id="GO:0016740">
    <property type="term" value="F:transferase activity"/>
    <property type="evidence" value="ECO:0007669"/>
    <property type="project" value="UniProtKB-KW"/>
</dbReference>
<dbReference type="OrthoDB" id="9810303at2"/>
<evidence type="ECO:0000313" key="4">
    <source>
        <dbReference type="Proteomes" id="UP000018291"/>
    </source>
</evidence>
<dbReference type="PANTHER" id="PTHR48090:SF7">
    <property type="entry name" value="RFBJ PROTEIN"/>
    <property type="match status" value="1"/>
</dbReference>
<feature type="domain" description="Glycosyltransferase 2-like" evidence="2">
    <location>
        <begin position="19"/>
        <end position="156"/>
    </location>
</feature>
<dbReference type="InterPro" id="IPR001173">
    <property type="entry name" value="Glyco_trans_2-like"/>
</dbReference>
<dbReference type="Pfam" id="PF00535">
    <property type="entry name" value="Glycos_transf_2"/>
    <property type="match status" value="1"/>
</dbReference>
<name>R4Z2Q5_9ACTN</name>
<dbReference type="HOGENOM" id="CLU_033536_7_4_11"/>
<accession>R4Z2Q5</accession>
<dbReference type="AlphaFoldDB" id="R4Z2Q5"/>
<dbReference type="eggNOG" id="COG1216">
    <property type="taxonomic scope" value="Bacteria"/>
</dbReference>
<comment type="similarity">
    <text evidence="1">Belongs to the glycosyltransferase 2 family.</text>
</comment>
<protein>
    <submittedName>
        <fullName evidence="3">Putative Glycosyl transferase family 2</fullName>
    </submittedName>
</protein>
<dbReference type="InterPro" id="IPR029044">
    <property type="entry name" value="Nucleotide-diphossugar_trans"/>
</dbReference>
<proteinExistence type="inferred from homology"/>
<evidence type="ECO:0000256" key="1">
    <source>
        <dbReference type="ARBA" id="ARBA00006739"/>
    </source>
</evidence>
<dbReference type="EMBL" id="CANL01000045">
    <property type="protein sequence ID" value="CCM64935.1"/>
    <property type="molecule type" value="Genomic_DNA"/>
</dbReference>
<keyword evidence="3" id="KW-0808">Transferase</keyword>
<keyword evidence="4" id="KW-1185">Reference proteome</keyword>
<evidence type="ECO:0000259" key="2">
    <source>
        <dbReference type="Pfam" id="PF00535"/>
    </source>
</evidence>